<organism evidence="2 3">
    <name type="scientific">Chelatococcus sambhunathii</name>
    <dbReference type="NCBI Taxonomy" id="363953"/>
    <lineage>
        <taxon>Bacteria</taxon>
        <taxon>Pseudomonadati</taxon>
        <taxon>Pseudomonadota</taxon>
        <taxon>Alphaproteobacteria</taxon>
        <taxon>Hyphomicrobiales</taxon>
        <taxon>Chelatococcaceae</taxon>
        <taxon>Chelatococcus</taxon>
    </lineage>
</organism>
<dbReference type="Pfam" id="PF13672">
    <property type="entry name" value="PP2C_2"/>
    <property type="match status" value="1"/>
</dbReference>
<gene>
    <name evidence="2" type="ORF">Ga0061061_1148</name>
</gene>
<feature type="domain" description="PPM-type phosphatase" evidence="1">
    <location>
        <begin position="22"/>
        <end position="157"/>
    </location>
</feature>
<accession>A0ABP2AB98</accession>
<dbReference type="EMBL" id="CYHC01000014">
    <property type="protein sequence ID" value="CUA90580.1"/>
    <property type="molecule type" value="Genomic_DNA"/>
</dbReference>
<name>A0ABP2AB98_9HYPH</name>
<evidence type="ECO:0000313" key="2">
    <source>
        <dbReference type="EMBL" id="CUA90580.1"/>
    </source>
</evidence>
<reference evidence="2 3" key="1">
    <citation type="submission" date="2015-08" db="EMBL/GenBank/DDBJ databases">
        <authorList>
            <person name="Varghese N."/>
        </authorList>
    </citation>
    <scope>NUCLEOTIDE SEQUENCE [LARGE SCALE GENOMIC DNA]</scope>
    <source>
        <strain evidence="2 3">DSM 18167</strain>
    </source>
</reference>
<sequence length="252" mass="27967">MHAENDATAPFRVLRAFSVAKREDAPNEDRWRASNDGAICAVSDGASISFDSAPWAEVLTRRFVENQQVSRAWLEAAAKEYRAAYDRDAMPWMHQAAFDRGSFATLLGIVFSRDGASARAFAVGDSLLAFVDCGEVIRTIPYVKPEEFDNSPQLISTSMLENRSLDEGALADAWHDLNISAHSEPLFLLLTDAIGRWLLDGPSGERISVLLGIKDEQSFATFVDRERSEGRLRRDDTTMVVVGCRDELSPNH</sequence>
<comment type="caution">
    <text evidence="2">The sequence shown here is derived from an EMBL/GenBank/DDBJ whole genome shotgun (WGS) entry which is preliminary data.</text>
</comment>
<evidence type="ECO:0000259" key="1">
    <source>
        <dbReference type="Pfam" id="PF13672"/>
    </source>
</evidence>
<dbReference type="InterPro" id="IPR001932">
    <property type="entry name" value="PPM-type_phosphatase-like_dom"/>
</dbReference>
<proteinExistence type="predicted"/>
<dbReference type="RefSeq" id="WP_072249591.1">
    <property type="nucleotide sequence ID" value="NZ_CYHC01000014.1"/>
</dbReference>
<keyword evidence="3" id="KW-1185">Reference proteome</keyword>
<protein>
    <recommendedName>
        <fullName evidence="1">PPM-type phosphatase domain-containing protein</fullName>
    </recommendedName>
</protein>
<evidence type="ECO:0000313" key="3">
    <source>
        <dbReference type="Proteomes" id="UP000182178"/>
    </source>
</evidence>
<dbReference type="Proteomes" id="UP000182178">
    <property type="component" value="Unassembled WGS sequence"/>
</dbReference>